<evidence type="ECO:0000256" key="14">
    <source>
        <dbReference type="ARBA" id="ARBA00024827"/>
    </source>
</evidence>
<sequence>MKYIDSIKKHVLTRKNLDSVFYANAQFIIGQQYRKTQMGDSAYYHLKKAEKIYHEKNAIFNLAEVNYEYAILQKNENDLTASELSSVEVLKLCDALSQSRDVIKLKADTYYNLAQVFHFLSQYEKSIEYVYKSMDLERSISDYNERSIEVSKNLLGITYQKAGQYQKALETFKSILDAKVIKTDDPSYYTTMDNYAYTKFLAKDTSGIPGLFFKALRSIDSLNPGGSYRVIIVNQHIAEYYQSEGKIDSALFYAYKAKEIADKFHRDEVLTSLKLLSKIETGDKALKYLNEYVRLNDSIQKEERALRNKSARIRYETKEKEQQLAEVSKERLWLLFISIGVILTSILIYIVITQRNKNKELKFIQEQQEANEEIYNLMLNQSDNIEEARAAEKKRISEELHDGVLGRLFGTRLSLDSLNMNNSPEAIKTRSQYIEGLKTIEQDIRKVSHELNTDFVSGGGFKDIIKTLVDTQCLAYGLKYTFTHDDDIDWDSIPNKTKIHFYRIIQETLHNIYKHAKASAVKINFKRENNNILLLLSDDGAGFDVTRAKSGIGLKNMNSRIKEIGGRINIVSEPGKGTTVTIEAPKN</sequence>
<dbReference type="EMBL" id="JBAWKB010000001">
    <property type="protein sequence ID" value="MFH6771056.1"/>
    <property type="molecule type" value="Genomic_DNA"/>
</dbReference>
<keyword evidence="16" id="KW-0802">TPR repeat</keyword>
<dbReference type="InterPro" id="IPR011990">
    <property type="entry name" value="TPR-like_helical_dom_sf"/>
</dbReference>
<dbReference type="Pfam" id="PF02518">
    <property type="entry name" value="HATPase_c"/>
    <property type="match status" value="1"/>
</dbReference>
<dbReference type="InterPro" id="IPR004358">
    <property type="entry name" value="Sig_transdc_His_kin-like_C"/>
</dbReference>
<gene>
    <name evidence="19" type="ORF">V8G58_03845</name>
</gene>
<dbReference type="SMART" id="SM00028">
    <property type="entry name" value="TPR"/>
    <property type="match status" value="4"/>
</dbReference>
<evidence type="ECO:0000256" key="13">
    <source>
        <dbReference type="ARBA" id="ARBA00023014"/>
    </source>
</evidence>
<dbReference type="Gene3D" id="3.30.565.10">
    <property type="entry name" value="Histidine kinase-like ATPase, C-terminal domain"/>
    <property type="match status" value="1"/>
</dbReference>
<accession>A0ABW7MW51</accession>
<dbReference type="Pfam" id="PF07730">
    <property type="entry name" value="HisKA_3"/>
    <property type="match status" value="1"/>
</dbReference>
<dbReference type="PROSITE" id="PS50005">
    <property type="entry name" value="TPR"/>
    <property type="match status" value="1"/>
</dbReference>
<dbReference type="InterPro" id="IPR003594">
    <property type="entry name" value="HATPase_dom"/>
</dbReference>
<keyword evidence="6" id="KW-0004">4Fe-4S</keyword>
<dbReference type="Pfam" id="PF13424">
    <property type="entry name" value="TPR_12"/>
    <property type="match status" value="1"/>
</dbReference>
<keyword evidence="10 19" id="KW-0418">Kinase</keyword>
<dbReference type="Gene3D" id="1.25.40.10">
    <property type="entry name" value="Tetratricopeptide repeat domain"/>
    <property type="match status" value="2"/>
</dbReference>
<evidence type="ECO:0000313" key="19">
    <source>
        <dbReference type="EMBL" id="MFH6771056.1"/>
    </source>
</evidence>
<evidence type="ECO:0000256" key="17">
    <source>
        <dbReference type="SAM" id="Phobius"/>
    </source>
</evidence>
<feature type="repeat" description="TPR" evidence="16">
    <location>
        <begin position="107"/>
        <end position="140"/>
    </location>
</feature>
<dbReference type="GO" id="GO:0016301">
    <property type="term" value="F:kinase activity"/>
    <property type="evidence" value="ECO:0007669"/>
    <property type="project" value="UniProtKB-KW"/>
</dbReference>
<feature type="transmembrane region" description="Helical" evidence="17">
    <location>
        <begin position="332"/>
        <end position="352"/>
    </location>
</feature>
<dbReference type="SUPFAM" id="SSF55874">
    <property type="entry name" value="ATPase domain of HSP90 chaperone/DNA topoisomerase II/histidine kinase"/>
    <property type="match status" value="1"/>
</dbReference>
<keyword evidence="11" id="KW-0408">Iron</keyword>
<proteinExistence type="predicted"/>
<keyword evidence="13" id="KW-0411">Iron-sulfur</keyword>
<name>A0ABW7MW51_9FLAO</name>
<evidence type="ECO:0000256" key="8">
    <source>
        <dbReference type="ARBA" id="ARBA00022679"/>
    </source>
</evidence>
<dbReference type="RefSeq" id="WP_344739907.1">
    <property type="nucleotide sequence ID" value="NZ_BAABAY010000001.1"/>
</dbReference>
<evidence type="ECO:0000256" key="2">
    <source>
        <dbReference type="ARBA" id="ARBA00001966"/>
    </source>
</evidence>
<dbReference type="Gene3D" id="1.20.5.1930">
    <property type="match status" value="1"/>
</dbReference>
<dbReference type="InterPro" id="IPR011712">
    <property type="entry name" value="Sig_transdc_His_kin_sub3_dim/P"/>
</dbReference>
<protein>
    <recommendedName>
        <fullName evidence="5">Oxygen sensor histidine kinase NreB</fullName>
        <ecNumber evidence="4">2.7.13.3</ecNumber>
    </recommendedName>
    <alternativeName>
        <fullName evidence="15">Nitrogen regulation protein B</fullName>
    </alternativeName>
</protein>
<evidence type="ECO:0000313" key="20">
    <source>
        <dbReference type="Proteomes" id="UP001610100"/>
    </source>
</evidence>
<dbReference type="Proteomes" id="UP001610100">
    <property type="component" value="Unassembled WGS sequence"/>
</dbReference>
<keyword evidence="7" id="KW-0963">Cytoplasm</keyword>
<evidence type="ECO:0000256" key="9">
    <source>
        <dbReference type="ARBA" id="ARBA00022723"/>
    </source>
</evidence>
<evidence type="ECO:0000256" key="12">
    <source>
        <dbReference type="ARBA" id="ARBA00023012"/>
    </source>
</evidence>
<keyword evidence="12" id="KW-0902">Two-component regulatory system</keyword>
<comment type="subcellular location">
    <subcellularLocation>
        <location evidence="3">Cytoplasm</location>
    </subcellularLocation>
</comment>
<dbReference type="EC" id="2.7.13.3" evidence="4"/>
<organism evidence="19 20">
    <name type="scientific">Gaetbulibacter aestuarii</name>
    <dbReference type="NCBI Taxonomy" id="1502358"/>
    <lineage>
        <taxon>Bacteria</taxon>
        <taxon>Pseudomonadati</taxon>
        <taxon>Bacteroidota</taxon>
        <taxon>Flavobacteriia</taxon>
        <taxon>Flavobacteriales</taxon>
        <taxon>Flavobacteriaceae</taxon>
        <taxon>Gaetbulibacter</taxon>
    </lineage>
</organism>
<reference evidence="19 20" key="1">
    <citation type="submission" date="2024-02" db="EMBL/GenBank/DDBJ databases">
        <title>A Gaetbulibacter species isolated from tidal flats and genomic insights of their niches.</title>
        <authorList>
            <person name="Ye Y."/>
        </authorList>
    </citation>
    <scope>NUCLEOTIDE SEQUENCE [LARGE SCALE GENOMIC DNA]</scope>
    <source>
        <strain evidence="19 20">KYW382</strain>
    </source>
</reference>
<evidence type="ECO:0000256" key="5">
    <source>
        <dbReference type="ARBA" id="ARBA00017322"/>
    </source>
</evidence>
<evidence type="ECO:0000256" key="11">
    <source>
        <dbReference type="ARBA" id="ARBA00023004"/>
    </source>
</evidence>
<dbReference type="SUPFAM" id="SSF48452">
    <property type="entry name" value="TPR-like"/>
    <property type="match status" value="2"/>
</dbReference>
<keyword evidence="9" id="KW-0479">Metal-binding</keyword>
<evidence type="ECO:0000256" key="3">
    <source>
        <dbReference type="ARBA" id="ARBA00004496"/>
    </source>
</evidence>
<dbReference type="CDD" id="cd16917">
    <property type="entry name" value="HATPase_UhpB-NarQ-NarX-like"/>
    <property type="match status" value="1"/>
</dbReference>
<evidence type="ECO:0000256" key="16">
    <source>
        <dbReference type="PROSITE-ProRule" id="PRU00339"/>
    </source>
</evidence>
<keyword evidence="8" id="KW-0808">Transferase</keyword>
<dbReference type="InterPro" id="IPR005467">
    <property type="entry name" value="His_kinase_dom"/>
</dbReference>
<keyword evidence="20" id="KW-1185">Reference proteome</keyword>
<dbReference type="InterPro" id="IPR036890">
    <property type="entry name" value="HATPase_C_sf"/>
</dbReference>
<keyword evidence="17" id="KW-1133">Transmembrane helix</keyword>
<dbReference type="PRINTS" id="PR00344">
    <property type="entry name" value="BCTRLSENSOR"/>
</dbReference>
<evidence type="ECO:0000256" key="10">
    <source>
        <dbReference type="ARBA" id="ARBA00022777"/>
    </source>
</evidence>
<dbReference type="InterPro" id="IPR019734">
    <property type="entry name" value="TPR_rpt"/>
</dbReference>
<evidence type="ECO:0000256" key="4">
    <source>
        <dbReference type="ARBA" id="ARBA00012438"/>
    </source>
</evidence>
<evidence type="ECO:0000256" key="15">
    <source>
        <dbReference type="ARBA" id="ARBA00030800"/>
    </source>
</evidence>
<dbReference type="SMART" id="SM00387">
    <property type="entry name" value="HATPase_c"/>
    <property type="match status" value="1"/>
</dbReference>
<comment type="catalytic activity">
    <reaction evidence="1">
        <text>ATP + protein L-histidine = ADP + protein N-phospho-L-histidine.</text>
        <dbReference type="EC" id="2.7.13.3"/>
    </reaction>
</comment>
<feature type="domain" description="Histidine kinase" evidence="18">
    <location>
        <begin position="501"/>
        <end position="587"/>
    </location>
</feature>
<evidence type="ECO:0000256" key="7">
    <source>
        <dbReference type="ARBA" id="ARBA00022490"/>
    </source>
</evidence>
<dbReference type="PROSITE" id="PS50109">
    <property type="entry name" value="HIS_KIN"/>
    <property type="match status" value="1"/>
</dbReference>
<dbReference type="InterPro" id="IPR050482">
    <property type="entry name" value="Sensor_HK_TwoCompSys"/>
</dbReference>
<comment type="caution">
    <text evidence="19">The sequence shown here is derived from an EMBL/GenBank/DDBJ whole genome shotgun (WGS) entry which is preliminary data.</text>
</comment>
<evidence type="ECO:0000259" key="18">
    <source>
        <dbReference type="PROSITE" id="PS50109"/>
    </source>
</evidence>
<keyword evidence="17" id="KW-0472">Membrane</keyword>
<dbReference type="PANTHER" id="PTHR24421">
    <property type="entry name" value="NITRATE/NITRITE SENSOR PROTEIN NARX-RELATED"/>
    <property type="match status" value="1"/>
</dbReference>
<comment type="function">
    <text evidence="14">Member of the two-component regulatory system NreB/NreC involved in the control of dissimilatory nitrate/nitrite reduction in response to oxygen. NreB functions as a direct oxygen sensor histidine kinase which is autophosphorylated, in the absence of oxygen, probably at the conserved histidine residue, and transfers its phosphate group probably to a conserved aspartate residue of NreC. NreB/NreC activates the expression of the nitrate (narGHJI) and nitrite (nir) reductase operons, as well as the putative nitrate transporter gene narT.</text>
</comment>
<evidence type="ECO:0000256" key="6">
    <source>
        <dbReference type="ARBA" id="ARBA00022485"/>
    </source>
</evidence>
<evidence type="ECO:0000256" key="1">
    <source>
        <dbReference type="ARBA" id="ARBA00000085"/>
    </source>
</evidence>
<comment type="cofactor">
    <cofactor evidence="2">
        <name>[4Fe-4S] cluster</name>
        <dbReference type="ChEBI" id="CHEBI:49883"/>
    </cofactor>
</comment>
<keyword evidence="17" id="KW-0812">Transmembrane</keyword>